<feature type="transmembrane region" description="Helical" evidence="10">
    <location>
        <begin position="173"/>
        <end position="195"/>
    </location>
</feature>
<dbReference type="PROSITE" id="PS50850">
    <property type="entry name" value="MFS"/>
    <property type="match status" value="1"/>
</dbReference>
<keyword evidence="13" id="KW-1185">Reference proteome</keyword>
<dbReference type="GO" id="GO:0015293">
    <property type="term" value="F:symporter activity"/>
    <property type="evidence" value="ECO:0007669"/>
    <property type="project" value="UniProtKB-KW"/>
</dbReference>
<dbReference type="PRINTS" id="PR00171">
    <property type="entry name" value="SUGRTRNSPORT"/>
</dbReference>
<keyword evidence="8 10" id="KW-0472">Membrane</keyword>
<feature type="transmembrane region" description="Helical" evidence="10">
    <location>
        <begin position="26"/>
        <end position="54"/>
    </location>
</feature>
<comment type="caution">
    <text evidence="12">The sequence shown here is derived from an EMBL/GenBank/DDBJ whole genome shotgun (WGS) entry which is preliminary data.</text>
</comment>
<reference evidence="12" key="1">
    <citation type="submission" date="2021-01" db="EMBL/GenBank/DDBJ databases">
        <title>Adiantum capillus-veneris genome.</title>
        <authorList>
            <person name="Fang Y."/>
            <person name="Liao Q."/>
        </authorList>
    </citation>
    <scope>NUCLEOTIDE SEQUENCE</scope>
    <source>
        <strain evidence="12">H3</strain>
        <tissue evidence="12">Leaf</tissue>
    </source>
</reference>
<dbReference type="CDD" id="cd17361">
    <property type="entry name" value="MFS_STP"/>
    <property type="match status" value="1"/>
</dbReference>
<dbReference type="NCBIfam" id="TIGR00879">
    <property type="entry name" value="SP"/>
    <property type="match status" value="1"/>
</dbReference>
<feature type="transmembrane region" description="Helical" evidence="10">
    <location>
        <begin position="139"/>
        <end position="161"/>
    </location>
</feature>
<protein>
    <recommendedName>
        <fullName evidence="11">Major facilitator superfamily (MFS) profile domain-containing protein</fullName>
    </recommendedName>
</protein>
<evidence type="ECO:0000313" key="13">
    <source>
        <dbReference type="Proteomes" id="UP000886520"/>
    </source>
</evidence>
<keyword evidence="6" id="KW-0769">Symport</keyword>
<evidence type="ECO:0000256" key="4">
    <source>
        <dbReference type="ARBA" id="ARBA00022597"/>
    </source>
</evidence>
<dbReference type="InterPro" id="IPR045262">
    <property type="entry name" value="STP/PLT_plant"/>
</dbReference>
<feature type="transmembrane region" description="Helical" evidence="10">
    <location>
        <begin position="84"/>
        <end position="107"/>
    </location>
</feature>
<dbReference type="Gene3D" id="1.20.1250.20">
    <property type="entry name" value="MFS general substrate transporter like domains"/>
    <property type="match status" value="1"/>
</dbReference>
<evidence type="ECO:0000256" key="1">
    <source>
        <dbReference type="ARBA" id="ARBA00004141"/>
    </source>
</evidence>
<feature type="transmembrane region" description="Helical" evidence="10">
    <location>
        <begin position="290"/>
        <end position="314"/>
    </location>
</feature>
<keyword evidence="5 10" id="KW-0812">Transmembrane</keyword>
<dbReference type="InterPro" id="IPR005828">
    <property type="entry name" value="MFS_sugar_transport-like"/>
</dbReference>
<keyword evidence="4" id="KW-0762">Sugar transport</keyword>
<evidence type="ECO:0000256" key="8">
    <source>
        <dbReference type="ARBA" id="ARBA00023136"/>
    </source>
</evidence>
<evidence type="ECO:0000259" key="11">
    <source>
        <dbReference type="PROSITE" id="PS50850"/>
    </source>
</evidence>
<evidence type="ECO:0000256" key="7">
    <source>
        <dbReference type="ARBA" id="ARBA00022989"/>
    </source>
</evidence>
<dbReference type="EMBL" id="JABFUD020000004">
    <property type="protein sequence ID" value="KAI5081069.1"/>
    <property type="molecule type" value="Genomic_DNA"/>
</dbReference>
<feature type="transmembrane region" description="Helical" evidence="10">
    <location>
        <begin position="114"/>
        <end position="133"/>
    </location>
</feature>
<dbReference type="PANTHER" id="PTHR23500">
    <property type="entry name" value="SOLUTE CARRIER FAMILY 2, FACILITATED GLUCOSE TRANSPORTER"/>
    <property type="match status" value="1"/>
</dbReference>
<evidence type="ECO:0000256" key="9">
    <source>
        <dbReference type="RuleBase" id="RU003346"/>
    </source>
</evidence>
<feature type="transmembrane region" description="Helical" evidence="10">
    <location>
        <begin position="355"/>
        <end position="375"/>
    </location>
</feature>
<gene>
    <name evidence="12" type="ORF">GOP47_0004252</name>
</gene>
<dbReference type="AlphaFoldDB" id="A0A9D4ZMP4"/>
<feature type="transmembrane region" description="Helical" evidence="10">
    <location>
        <begin position="201"/>
        <end position="225"/>
    </location>
</feature>
<feature type="domain" description="Major facilitator superfamily (MFS) profile" evidence="11">
    <location>
        <begin position="30"/>
        <end position="428"/>
    </location>
</feature>
<dbReference type="InterPro" id="IPR044778">
    <property type="entry name" value="MFS_STP/MST-like_plant"/>
</dbReference>
<sequence length="428" mass="46077">MAIGSAVEANTALAPLPPPPVRITSYVVFTCIMAGSGGLMYGYDLVIAGGISIMDDFLLKFYPNVYMHKKNAKEDNYCRYSNQVFQLFSSSLYLAALIATFFASVISKKLGRKVTMLGAGMFFIVGTVIGTGAQNLAMIIIGRALLGCGLGFANQAVPVYLSEIAPPRIRGGLNMLFVVYVTIGILSGNIVNYFAAKVHPWGWRLSLGIAGIPALLLTLCSLIIVETPSSLIERGKHEQARNVLRRIRGTTEVSAELDELIEASRKAQVSGHSWESFRELFCERRHRGEMVVACLLPFFQQVAGNDAILFYGTFLFKLAGFGDQASLYSAIITGVCAFLSCSSSTLFVDRLGRRPLLLFGCALMASSLTIVGSIFAATLQGNVKKLSSAESVTEVVMVCVFVIGFGVSLGPLAWLIPSEILSQDAGVL</sequence>
<keyword evidence="3 9" id="KW-0813">Transport</keyword>
<dbReference type="InterPro" id="IPR003663">
    <property type="entry name" value="Sugar/inositol_transpt"/>
</dbReference>
<feature type="transmembrane region" description="Helical" evidence="10">
    <location>
        <begin position="326"/>
        <end position="348"/>
    </location>
</feature>
<keyword evidence="7 10" id="KW-1133">Transmembrane helix</keyword>
<comment type="similarity">
    <text evidence="2 9">Belongs to the major facilitator superfamily. Sugar transporter (TC 2.A.1.1) family.</text>
</comment>
<dbReference type="SUPFAM" id="SSF103473">
    <property type="entry name" value="MFS general substrate transporter"/>
    <property type="match status" value="1"/>
</dbReference>
<dbReference type="Proteomes" id="UP000886520">
    <property type="component" value="Chromosome 4"/>
</dbReference>
<organism evidence="12 13">
    <name type="scientific">Adiantum capillus-veneris</name>
    <name type="common">Maidenhair fern</name>
    <dbReference type="NCBI Taxonomy" id="13818"/>
    <lineage>
        <taxon>Eukaryota</taxon>
        <taxon>Viridiplantae</taxon>
        <taxon>Streptophyta</taxon>
        <taxon>Embryophyta</taxon>
        <taxon>Tracheophyta</taxon>
        <taxon>Polypodiopsida</taxon>
        <taxon>Polypodiidae</taxon>
        <taxon>Polypodiales</taxon>
        <taxon>Pteridineae</taxon>
        <taxon>Pteridaceae</taxon>
        <taxon>Vittarioideae</taxon>
        <taxon>Adiantum</taxon>
    </lineage>
</organism>
<evidence type="ECO:0000313" key="12">
    <source>
        <dbReference type="EMBL" id="KAI5081069.1"/>
    </source>
</evidence>
<dbReference type="PANTHER" id="PTHR23500:SF357">
    <property type="entry name" value="IP12678P"/>
    <property type="match status" value="1"/>
</dbReference>
<evidence type="ECO:0000256" key="6">
    <source>
        <dbReference type="ARBA" id="ARBA00022847"/>
    </source>
</evidence>
<dbReference type="InterPro" id="IPR020846">
    <property type="entry name" value="MFS_dom"/>
</dbReference>
<name>A0A9D4ZMP4_ADICA</name>
<feature type="transmembrane region" description="Helical" evidence="10">
    <location>
        <begin position="395"/>
        <end position="416"/>
    </location>
</feature>
<dbReference type="InterPro" id="IPR036259">
    <property type="entry name" value="MFS_trans_sf"/>
</dbReference>
<proteinExistence type="inferred from homology"/>
<evidence type="ECO:0000256" key="3">
    <source>
        <dbReference type="ARBA" id="ARBA00022448"/>
    </source>
</evidence>
<dbReference type="GO" id="GO:0015145">
    <property type="term" value="F:monosaccharide transmembrane transporter activity"/>
    <property type="evidence" value="ECO:0007669"/>
    <property type="project" value="InterPro"/>
</dbReference>
<evidence type="ECO:0000256" key="10">
    <source>
        <dbReference type="SAM" id="Phobius"/>
    </source>
</evidence>
<dbReference type="Pfam" id="PF00083">
    <property type="entry name" value="Sugar_tr"/>
    <property type="match status" value="1"/>
</dbReference>
<evidence type="ECO:0000256" key="5">
    <source>
        <dbReference type="ARBA" id="ARBA00022692"/>
    </source>
</evidence>
<dbReference type="OrthoDB" id="1867529at2759"/>
<accession>A0A9D4ZMP4</accession>
<evidence type="ECO:0000256" key="2">
    <source>
        <dbReference type="ARBA" id="ARBA00010992"/>
    </source>
</evidence>
<comment type="subcellular location">
    <subcellularLocation>
        <location evidence="1">Membrane</location>
        <topology evidence="1">Multi-pass membrane protein</topology>
    </subcellularLocation>
</comment>
<dbReference type="GO" id="GO:0016020">
    <property type="term" value="C:membrane"/>
    <property type="evidence" value="ECO:0007669"/>
    <property type="project" value="UniProtKB-SubCell"/>
</dbReference>